<name>A0AAV7IPF9_COTGL</name>
<dbReference type="AlphaFoldDB" id="A0AAV7IPF9"/>
<sequence>MSGSMSCIPNLSRQLFTQTQATCAESGETRHYTPGYKSRMGFDRNEVISDGVSFGAHLWHDLKRPLDSRKCDPYIISPGLVQAQMKSGNVSDDGSLDGLFWGNMTQFPRGIMAAHVTHILMPKPAAPHIPSSFLSFHFRAHSAQLCSMVSWFIAPEKGDYPHTLLKDQL</sequence>
<reference evidence="1 2" key="1">
    <citation type="journal article" date="2021" name="J. Hered.">
        <title>A chromosome-level genome assembly of the parasitoid wasp, Cotesia glomerata (Hymenoptera: Braconidae).</title>
        <authorList>
            <person name="Pinto B.J."/>
            <person name="Weis J.J."/>
            <person name="Gamble T."/>
            <person name="Ode P.J."/>
            <person name="Paul R."/>
            <person name="Zaspel J.M."/>
        </authorList>
    </citation>
    <scope>NUCLEOTIDE SEQUENCE [LARGE SCALE GENOMIC DNA]</scope>
    <source>
        <strain evidence="1">CgM1</strain>
    </source>
</reference>
<gene>
    <name evidence="1" type="ORF">KQX54_003125</name>
</gene>
<dbReference type="Proteomes" id="UP000826195">
    <property type="component" value="Unassembled WGS sequence"/>
</dbReference>
<comment type="caution">
    <text evidence="1">The sequence shown here is derived from an EMBL/GenBank/DDBJ whole genome shotgun (WGS) entry which is preliminary data.</text>
</comment>
<protein>
    <submittedName>
        <fullName evidence="1">Uncharacterized protein</fullName>
    </submittedName>
</protein>
<evidence type="ECO:0000313" key="2">
    <source>
        <dbReference type="Proteomes" id="UP000826195"/>
    </source>
</evidence>
<accession>A0AAV7IPF9</accession>
<proteinExistence type="predicted"/>
<organism evidence="1 2">
    <name type="scientific">Cotesia glomerata</name>
    <name type="common">Lepidopteran parasitic wasp</name>
    <name type="synonym">Apanteles glomeratus</name>
    <dbReference type="NCBI Taxonomy" id="32391"/>
    <lineage>
        <taxon>Eukaryota</taxon>
        <taxon>Metazoa</taxon>
        <taxon>Ecdysozoa</taxon>
        <taxon>Arthropoda</taxon>
        <taxon>Hexapoda</taxon>
        <taxon>Insecta</taxon>
        <taxon>Pterygota</taxon>
        <taxon>Neoptera</taxon>
        <taxon>Endopterygota</taxon>
        <taxon>Hymenoptera</taxon>
        <taxon>Apocrita</taxon>
        <taxon>Ichneumonoidea</taxon>
        <taxon>Braconidae</taxon>
        <taxon>Microgastrinae</taxon>
        <taxon>Cotesia</taxon>
    </lineage>
</organism>
<keyword evidence="2" id="KW-1185">Reference proteome</keyword>
<evidence type="ECO:0000313" key="1">
    <source>
        <dbReference type="EMBL" id="KAH0566673.1"/>
    </source>
</evidence>
<dbReference type="EMBL" id="JAHXZJ010000001">
    <property type="protein sequence ID" value="KAH0566673.1"/>
    <property type="molecule type" value="Genomic_DNA"/>
</dbReference>